<reference evidence="1" key="1">
    <citation type="submission" date="2021-04" db="EMBL/GenBank/DDBJ databases">
        <authorList>
            <person name="Tunstrom K."/>
        </authorList>
    </citation>
    <scope>NUCLEOTIDE SEQUENCE</scope>
</reference>
<dbReference type="EMBL" id="CAJQZP010000746">
    <property type="protein sequence ID" value="CAG4982523.1"/>
    <property type="molecule type" value="Genomic_DNA"/>
</dbReference>
<evidence type="ECO:0000313" key="1">
    <source>
        <dbReference type="EMBL" id="CAG4982523.1"/>
    </source>
</evidence>
<evidence type="ECO:0000313" key="2">
    <source>
        <dbReference type="Proteomes" id="UP000691718"/>
    </source>
</evidence>
<comment type="caution">
    <text evidence="1">The sequence shown here is derived from an EMBL/GenBank/DDBJ whole genome shotgun (WGS) entry which is preliminary data.</text>
</comment>
<dbReference type="AlphaFoldDB" id="A0A8S3WW52"/>
<dbReference type="Proteomes" id="UP000691718">
    <property type="component" value="Unassembled WGS sequence"/>
</dbReference>
<organism evidence="1 2">
    <name type="scientific">Parnassius apollo</name>
    <name type="common">Apollo butterfly</name>
    <name type="synonym">Papilio apollo</name>
    <dbReference type="NCBI Taxonomy" id="110799"/>
    <lineage>
        <taxon>Eukaryota</taxon>
        <taxon>Metazoa</taxon>
        <taxon>Ecdysozoa</taxon>
        <taxon>Arthropoda</taxon>
        <taxon>Hexapoda</taxon>
        <taxon>Insecta</taxon>
        <taxon>Pterygota</taxon>
        <taxon>Neoptera</taxon>
        <taxon>Endopterygota</taxon>
        <taxon>Lepidoptera</taxon>
        <taxon>Glossata</taxon>
        <taxon>Ditrysia</taxon>
        <taxon>Papilionoidea</taxon>
        <taxon>Papilionidae</taxon>
        <taxon>Parnassiinae</taxon>
        <taxon>Parnassini</taxon>
        <taxon>Parnassius</taxon>
        <taxon>Parnassius</taxon>
    </lineage>
</organism>
<keyword evidence="2" id="KW-1185">Reference proteome</keyword>
<gene>
    <name evidence="1" type="ORF">PAPOLLO_LOCUS10461</name>
</gene>
<accession>A0A8S3WW52</accession>
<protein>
    <submittedName>
        <fullName evidence="1">(apollo) hypothetical protein</fullName>
    </submittedName>
</protein>
<sequence>MIHKHFKAVKLFLFRLEFKKPCHQGTCRSGTVPVQSYVVYPPCRSGLRRTLTFISLRLAPGFAPSSF</sequence>
<proteinExistence type="predicted"/>
<name>A0A8S3WW52_PARAO</name>